<organism evidence="3 4">
    <name type="scientific">Hexamita inflata</name>
    <dbReference type="NCBI Taxonomy" id="28002"/>
    <lineage>
        <taxon>Eukaryota</taxon>
        <taxon>Metamonada</taxon>
        <taxon>Diplomonadida</taxon>
        <taxon>Hexamitidae</taxon>
        <taxon>Hexamitinae</taxon>
        <taxon>Hexamita</taxon>
    </lineage>
</organism>
<dbReference type="EMBL" id="CAXDID020000264">
    <property type="protein sequence ID" value="CAL6066801.1"/>
    <property type="molecule type" value="Genomic_DNA"/>
</dbReference>
<evidence type="ECO:0000259" key="2">
    <source>
        <dbReference type="SMART" id="SM00645"/>
    </source>
</evidence>
<feature type="domain" description="Peptidase C1A papain C-terminal" evidence="2">
    <location>
        <begin position="82"/>
        <end position="312"/>
    </location>
</feature>
<comment type="caution">
    <text evidence="3">The sequence shown here is derived from an EMBL/GenBank/DDBJ whole genome shotgun (WGS) entry which is preliminary data.</text>
</comment>
<dbReference type="Pfam" id="PF00112">
    <property type="entry name" value="Peptidase_C1"/>
    <property type="match status" value="1"/>
</dbReference>
<dbReference type="Proteomes" id="UP001642409">
    <property type="component" value="Unassembled WGS sequence"/>
</dbReference>
<dbReference type="InterPro" id="IPR000668">
    <property type="entry name" value="Peptidase_C1A_C"/>
</dbReference>
<evidence type="ECO:0000313" key="3">
    <source>
        <dbReference type="EMBL" id="CAL6066801.1"/>
    </source>
</evidence>
<dbReference type="InterPro" id="IPR038765">
    <property type="entry name" value="Papain-like_cys_pep_sf"/>
</dbReference>
<gene>
    <name evidence="3" type="ORF">HINF_LOCUS52712</name>
</gene>
<dbReference type="SUPFAM" id="SSF54001">
    <property type="entry name" value="Cysteine proteinases"/>
    <property type="match status" value="1"/>
</dbReference>
<reference evidence="3 4" key="1">
    <citation type="submission" date="2024-07" db="EMBL/GenBank/DDBJ databases">
        <authorList>
            <person name="Akdeniz Z."/>
        </authorList>
    </citation>
    <scope>NUCLEOTIDE SEQUENCE [LARGE SCALE GENOMIC DNA]</scope>
</reference>
<protein>
    <submittedName>
        <fullName evidence="3">Cathepsin_B</fullName>
    </submittedName>
</protein>
<evidence type="ECO:0000313" key="4">
    <source>
        <dbReference type="Proteomes" id="UP001642409"/>
    </source>
</evidence>
<evidence type="ECO:0000256" key="1">
    <source>
        <dbReference type="ARBA" id="ARBA00008455"/>
    </source>
</evidence>
<sequence>MIILASVLQVDFVNQEMVELLKNIPDMTWTPGIPAIFAGKSEEEVFMMIGDTNINFQHDLEPDILEKEAAMETQELLEKAVLPDSFSWFDLKPECMLLRDVGLCYAHWAFSSLGVFGDNRCIKGRDPVRVTYSEQYRISCDYYAIDLKYDHCVTGNISFNPYFMYSEGLPTDTCIRYTGKYTRCPTVCDNGSPLVRTTVASGKIYNGFLNKPNATSKEDMMKQHIMNFGSLLGSYDVYSDFLYYVDGIYQHVSGNFQGKQPVIIVGWGEEDGVKYWNIRNNWGLAFGEDGYFRILRGVNHCNIEDQCTVYEV</sequence>
<name>A0ABP1KQ05_9EUKA</name>
<dbReference type="PANTHER" id="PTHR12411">
    <property type="entry name" value="CYSTEINE PROTEASE FAMILY C1-RELATED"/>
    <property type="match status" value="1"/>
</dbReference>
<dbReference type="InterPro" id="IPR013128">
    <property type="entry name" value="Peptidase_C1A"/>
</dbReference>
<comment type="similarity">
    <text evidence="1">Belongs to the peptidase C1 family.</text>
</comment>
<dbReference type="Gene3D" id="3.90.70.10">
    <property type="entry name" value="Cysteine proteinases"/>
    <property type="match status" value="1"/>
</dbReference>
<proteinExistence type="inferred from homology"/>
<keyword evidence="4" id="KW-1185">Reference proteome</keyword>
<dbReference type="SMART" id="SM00645">
    <property type="entry name" value="Pept_C1"/>
    <property type="match status" value="1"/>
</dbReference>
<accession>A0ABP1KQ05</accession>